<evidence type="ECO:0000256" key="17">
    <source>
        <dbReference type="ARBA" id="ARBA00048623"/>
    </source>
</evidence>
<dbReference type="NCBIfam" id="TIGR00317">
    <property type="entry name" value="cobS"/>
    <property type="match status" value="1"/>
</dbReference>
<protein>
    <recommendedName>
        <fullName evidence="6 19">Adenosylcobinamide-GDP ribazoletransferase</fullName>
        <ecNumber evidence="5 19">2.7.8.26</ecNumber>
    </recommendedName>
    <alternativeName>
        <fullName evidence="16 19">Cobalamin synthase</fullName>
    </alternativeName>
    <alternativeName>
        <fullName evidence="15 19">Cobalamin-5'-phosphate synthase</fullName>
    </alternativeName>
</protein>
<evidence type="ECO:0000256" key="4">
    <source>
        <dbReference type="ARBA" id="ARBA00010561"/>
    </source>
</evidence>
<feature type="transmembrane region" description="Helical" evidence="19">
    <location>
        <begin position="187"/>
        <end position="220"/>
    </location>
</feature>
<keyword evidence="10 19" id="KW-0812">Transmembrane</keyword>
<evidence type="ECO:0000256" key="7">
    <source>
        <dbReference type="ARBA" id="ARBA00022475"/>
    </source>
</evidence>
<dbReference type="EMBL" id="FMWG01000020">
    <property type="protein sequence ID" value="SCZ73927.1"/>
    <property type="molecule type" value="Genomic_DNA"/>
</dbReference>
<evidence type="ECO:0000313" key="20">
    <source>
        <dbReference type="EMBL" id="SCZ73927.1"/>
    </source>
</evidence>
<dbReference type="GO" id="GO:0009236">
    <property type="term" value="P:cobalamin biosynthetic process"/>
    <property type="evidence" value="ECO:0007669"/>
    <property type="project" value="UniProtKB-UniRule"/>
</dbReference>
<keyword evidence="13 19" id="KW-0472">Membrane</keyword>
<evidence type="ECO:0000256" key="11">
    <source>
        <dbReference type="ARBA" id="ARBA00022842"/>
    </source>
</evidence>
<evidence type="ECO:0000256" key="10">
    <source>
        <dbReference type="ARBA" id="ARBA00022692"/>
    </source>
</evidence>
<comment type="cofactor">
    <cofactor evidence="1 19">
        <name>Mg(2+)</name>
        <dbReference type="ChEBI" id="CHEBI:18420"/>
    </cofactor>
</comment>
<keyword evidence="8 19" id="KW-0169">Cobalamin biosynthesis</keyword>
<evidence type="ECO:0000256" key="14">
    <source>
        <dbReference type="ARBA" id="ARBA00025228"/>
    </source>
</evidence>
<feature type="transmembrane region" description="Helical" evidence="19">
    <location>
        <begin position="44"/>
        <end position="75"/>
    </location>
</feature>
<keyword evidence="7 19" id="KW-1003">Cell membrane</keyword>
<keyword evidence="21" id="KW-1185">Reference proteome</keyword>
<keyword evidence="9 19" id="KW-0808">Transferase</keyword>
<dbReference type="PANTHER" id="PTHR34148:SF1">
    <property type="entry name" value="ADENOSYLCOBINAMIDE-GDP RIBAZOLETRANSFERASE"/>
    <property type="match status" value="1"/>
</dbReference>
<gene>
    <name evidence="19" type="primary">cobS</name>
    <name evidence="20" type="ORF">SAMN04488118_12018</name>
</gene>
<name>A0A1G5RIQ5_9RHOB</name>
<feature type="transmembrane region" description="Helical" evidence="19">
    <location>
        <begin position="114"/>
        <end position="136"/>
    </location>
</feature>
<comment type="similarity">
    <text evidence="4 19">Belongs to the CobS family.</text>
</comment>
<dbReference type="GO" id="GO:0008818">
    <property type="term" value="F:cobalamin 5'-phosphate synthase activity"/>
    <property type="evidence" value="ECO:0007669"/>
    <property type="project" value="UniProtKB-UniRule"/>
</dbReference>
<evidence type="ECO:0000256" key="1">
    <source>
        <dbReference type="ARBA" id="ARBA00001946"/>
    </source>
</evidence>
<evidence type="ECO:0000256" key="5">
    <source>
        <dbReference type="ARBA" id="ARBA00013200"/>
    </source>
</evidence>
<dbReference type="STRING" id="1156985.SAMN04488118_12018"/>
<dbReference type="EC" id="2.7.8.26" evidence="5 19"/>
<comment type="pathway">
    <text evidence="3 19">Cofactor biosynthesis; adenosylcobalamin biosynthesis; adenosylcobalamin from cob(II)yrinate a,c-diamide: step 7/7.</text>
</comment>
<evidence type="ECO:0000256" key="3">
    <source>
        <dbReference type="ARBA" id="ARBA00004663"/>
    </source>
</evidence>
<dbReference type="Proteomes" id="UP000198767">
    <property type="component" value="Unassembled WGS sequence"/>
</dbReference>
<evidence type="ECO:0000256" key="8">
    <source>
        <dbReference type="ARBA" id="ARBA00022573"/>
    </source>
</evidence>
<dbReference type="InterPro" id="IPR003805">
    <property type="entry name" value="CobS"/>
</dbReference>
<evidence type="ECO:0000256" key="12">
    <source>
        <dbReference type="ARBA" id="ARBA00022989"/>
    </source>
</evidence>
<proteinExistence type="inferred from homology"/>
<sequence>MPKIDIKSYDILVAMVLLTRLPLPPLHSQTFNRQSISTWSFSLVGAIITVPLCLLAYGLLSFGLIAPVTAVLFVAGQMLLTGAMHEDGLADTADGFWGGFTPERRLEIMKDSQIGTYGVLALIISVSLRGLCYTALFSTGGLWSGIAIAMLSRATMPALMRYLPHARSSGLSQSVGRPEGRYCSIAILLAIGFACAFLNISTVFALTFTAACTTLAIGAIARRKINGQTGDVLGACQQLSEIAMLIVLMLLI</sequence>
<comment type="function">
    <text evidence="14 19">Joins adenosylcobinamide-GDP and alpha-ribazole to generate adenosylcobalamin (Ado-cobalamin). Also synthesizes adenosylcobalamin 5'-phosphate from adenosylcobinamide-GDP and alpha-ribazole 5'-phosphate.</text>
</comment>
<dbReference type="HAMAP" id="MF_00719">
    <property type="entry name" value="CobS"/>
    <property type="match status" value="1"/>
</dbReference>
<comment type="catalytic activity">
    <reaction evidence="18 19">
        <text>alpha-ribazole 5'-phosphate + adenosylcob(III)inamide-GDP = adenosylcob(III)alamin 5'-phosphate + GMP + H(+)</text>
        <dbReference type="Rhea" id="RHEA:23560"/>
        <dbReference type="ChEBI" id="CHEBI:15378"/>
        <dbReference type="ChEBI" id="CHEBI:57918"/>
        <dbReference type="ChEBI" id="CHEBI:58115"/>
        <dbReference type="ChEBI" id="CHEBI:60487"/>
        <dbReference type="ChEBI" id="CHEBI:60493"/>
        <dbReference type="EC" id="2.7.8.26"/>
    </reaction>
</comment>
<evidence type="ECO:0000313" key="21">
    <source>
        <dbReference type="Proteomes" id="UP000198767"/>
    </source>
</evidence>
<evidence type="ECO:0000256" key="2">
    <source>
        <dbReference type="ARBA" id="ARBA00004651"/>
    </source>
</evidence>
<dbReference type="OrthoDB" id="9794626at2"/>
<dbReference type="AlphaFoldDB" id="A0A1G5RIQ5"/>
<dbReference type="GO" id="GO:0005886">
    <property type="term" value="C:plasma membrane"/>
    <property type="evidence" value="ECO:0007669"/>
    <property type="project" value="UniProtKB-SubCell"/>
</dbReference>
<feature type="transmembrane region" description="Helical" evidence="19">
    <location>
        <begin position="142"/>
        <end position="163"/>
    </location>
</feature>
<organism evidence="20 21">
    <name type="scientific">Epibacterium ulvae</name>
    <dbReference type="NCBI Taxonomy" id="1156985"/>
    <lineage>
        <taxon>Bacteria</taxon>
        <taxon>Pseudomonadati</taxon>
        <taxon>Pseudomonadota</taxon>
        <taxon>Alphaproteobacteria</taxon>
        <taxon>Rhodobacterales</taxon>
        <taxon>Roseobacteraceae</taxon>
        <taxon>Epibacterium</taxon>
    </lineage>
</organism>
<evidence type="ECO:0000256" key="19">
    <source>
        <dbReference type="HAMAP-Rule" id="MF_00719"/>
    </source>
</evidence>
<comment type="subcellular location">
    <subcellularLocation>
        <location evidence="2 19">Cell membrane</location>
        <topology evidence="2 19">Multi-pass membrane protein</topology>
    </subcellularLocation>
</comment>
<dbReference type="GO" id="GO:0051073">
    <property type="term" value="F:adenosylcobinamide-GDP ribazoletransferase activity"/>
    <property type="evidence" value="ECO:0007669"/>
    <property type="project" value="UniProtKB-UniRule"/>
</dbReference>
<evidence type="ECO:0000256" key="9">
    <source>
        <dbReference type="ARBA" id="ARBA00022679"/>
    </source>
</evidence>
<evidence type="ECO:0000256" key="16">
    <source>
        <dbReference type="ARBA" id="ARBA00032853"/>
    </source>
</evidence>
<comment type="catalytic activity">
    <reaction evidence="17 19">
        <text>alpha-ribazole + adenosylcob(III)inamide-GDP = adenosylcob(III)alamin + GMP + H(+)</text>
        <dbReference type="Rhea" id="RHEA:16049"/>
        <dbReference type="ChEBI" id="CHEBI:10329"/>
        <dbReference type="ChEBI" id="CHEBI:15378"/>
        <dbReference type="ChEBI" id="CHEBI:18408"/>
        <dbReference type="ChEBI" id="CHEBI:58115"/>
        <dbReference type="ChEBI" id="CHEBI:60487"/>
        <dbReference type="EC" id="2.7.8.26"/>
    </reaction>
</comment>
<dbReference type="PANTHER" id="PTHR34148">
    <property type="entry name" value="ADENOSYLCOBINAMIDE-GDP RIBAZOLETRANSFERASE"/>
    <property type="match status" value="1"/>
</dbReference>
<evidence type="ECO:0000256" key="15">
    <source>
        <dbReference type="ARBA" id="ARBA00032605"/>
    </source>
</evidence>
<keyword evidence="11 19" id="KW-0460">Magnesium</keyword>
<keyword evidence="12 19" id="KW-1133">Transmembrane helix</keyword>
<accession>A0A1G5RIQ5</accession>
<dbReference type="UniPathway" id="UPA00148">
    <property type="reaction ID" value="UER00238"/>
</dbReference>
<dbReference type="Pfam" id="PF02654">
    <property type="entry name" value="CobS"/>
    <property type="match status" value="1"/>
</dbReference>
<evidence type="ECO:0000256" key="6">
    <source>
        <dbReference type="ARBA" id="ARBA00015850"/>
    </source>
</evidence>
<dbReference type="RefSeq" id="WP_090221238.1">
    <property type="nucleotide sequence ID" value="NZ_FMWG01000020.1"/>
</dbReference>
<evidence type="ECO:0000256" key="18">
    <source>
        <dbReference type="ARBA" id="ARBA00049504"/>
    </source>
</evidence>
<reference evidence="20 21" key="1">
    <citation type="submission" date="2016-10" db="EMBL/GenBank/DDBJ databases">
        <authorList>
            <person name="de Groot N.N."/>
        </authorList>
    </citation>
    <scope>NUCLEOTIDE SEQUENCE [LARGE SCALE GENOMIC DNA]</scope>
    <source>
        <strain evidence="20 21">U95</strain>
    </source>
</reference>
<evidence type="ECO:0000256" key="13">
    <source>
        <dbReference type="ARBA" id="ARBA00023136"/>
    </source>
</evidence>